<feature type="transmembrane region" description="Helical" evidence="6">
    <location>
        <begin position="84"/>
        <end position="104"/>
    </location>
</feature>
<feature type="transmembrane region" description="Helical" evidence="6">
    <location>
        <begin position="222"/>
        <end position="241"/>
    </location>
</feature>
<dbReference type="CDD" id="cd17320">
    <property type="entry name" value="MFS_MdfA_MDR_like"/>
    <property type="match status" value="1"/>
</dbReference>
<feature type="transmembrane region" description="Helical" evidence="6">
    <location>
        <begin position="355"/>
        <end position="373"/>
    </location>
</feature>
<dbReference type="InterPro" id="IPR036259">
    <property type="entry name" value="MFS_trans_sf"/>
</dbReference>
<protein>
    <submittedName>
        <fullName evidence="8">DHA1 family bicyclomycin/chloramphenicol resistance-like MFS transporter</fullName>
    </submittedName>
</protein>
<feature type="transmembrane region" description="Helical" evidence="6">
    <location>
        <begin position="146"/>
        <end position="167"/>
    </location>
</feature>
<keyword evidence="3 6" id="KW-0812">Transmembrane</keyword>
<dbReference type="InterPro" id="IPR011701">
    <property type="entry name" value="MFS"/>
</dbReference>
<feature type="transmembrane region" description="Helical" evidence="6">
    <location>
        <begin position="173"/>
        <end position="193"/>
    </location>
</feature>
<evidence type="ECO:0000256" key="2">
    <source>
        <dbReference type="ARBA" id="ARBA00022448"/>
    </source>
</evidence>
<feature type="transmembrane region" description="Helical" evidence="6">
    <location>
        <begin position="57"/>
        <end position="77"/>
    </location>
</feature>
<feature type="transmembrane region" description="Helical" evidence="6">
    <location>
        <begin position="110"/>
        <end position="134"/>
    </location>
</feature>
<keyword evidence="5 6" id="KW-0472">Membrane</keyword>
<evidence type="ECO:0000259" key="7">
    <source>
        <dbReference type="PROSITE" id="PS50850"/>
    </source>
</evidence>
<feature type="domain" description="Major facilitator superfamily (MFS) profile" evidence="7">
    <location>
        <begin position="18"/>
        <end position="405"/>
    </location>
</feature>
<evidence type="ECO:0000256" key="6">
    <source>
        <dbReference type="SAM" id="Phobius"/>
    </source>
</evidence>
<keyword evidence="4 6" id="KW-1133">Transmembrane helix</keyword>
<feature type="transmembrane region" description="Helical" evidence="6">
    <location>
        <begin position="314"/>
        <end position="335"/>
    </location>
</feature>
<keyword evidence="2" id="KW-0813">Transport</keyword>
<dbReference type="GO" id="GO:0005886">
    <property type="term" value="C:plasma membrane"/>
    <property type="evidence" value="ECO:0007669"/>
    <property type="project" value="TreeGrafter"/>
</dbReference>
<dbReference type="Pfam" id="PF07690">
    <property type="entry name" value="MFS_1"/>
    <property type="match status" value="1"/>
</dbReference>
<name>A0A7W6G686_9SPHN</name>
<proteinExistence type="predicted"/>
<dbReference type="Gene3D" id="1.20.1720.10">
    <property type="entry name" value="Multidrug resistance protein D"/>
    <property type="match status" value="1"/>
</dbReference>
<comment type="caution">
    <text evidence="8">The sequence shown here is derived from an EMBL/GenBank/DDBJ whole genome shotgun (WGS) entry which is preliminary data.</text>
</comment>
<dbReference type="PANTHER" id="PTHR23502">
    <property type="entry name" value="MAJOR FACILITATOR SUPERFAMILY"/>
    <property type="match status" value="1"/>
</dbReference>
<sequence length="417" mass="45000">MTSPSPEPADKKIGGLEFILLMGLVQALQALAVDSMLPALGEMARELGSRDPNERQLVVGVFLIFSGLGCLVPGALADRFGRRPVLLGCIAAYVICSTACGLVQNFTQLLVLRAMVGFACAGLAVLPAAIIRDLHEGDRMARMQSTVSMVFMIVPMIAPSVGQAILLMASWRWIFGVMALMGTALAIWISLRLPETLRREYRQPISLPNIGRSMIEVTTTRAALGYVFGMALIQSAMFGYINSCQQLVGEHFGAGTRFPLIFAGMAMVMACTNFINSRIVMRFGARRVSHTALVVYIATSALQFYMATRPDETLWQFVPMMTLNMCLLGFLGANFSSIALQPFARKAGAASSAQAFIRMVLASWLGAMIGQAFDGTARPLAAALLTAGCGCLALILYSEKGELFRRRNPPGTTYPIA</sequence>
<keyword evidence="9" id="KW-1185">Reference proteome</keyword>
<feature type="transmembrane region" description="Helical" evidence="6">
    <location>
        <begin position="256"/>
        <end position="276"/>
    </location>
</feature>
<dbReference type="EMBL" id="JACIDX010000006">
    <property type="protein sequence ID" value="MBB3955048.1"/>
    <property type="molecule type" value="Genomic_DNA"/>
</dbReference>
<dbReference type="PANTHER" id="PTHR23502:SF132">
    <property type="entry name" value="POLYAMINE TRANSPORTER 2-RELATED"/>
    <property type="match status" value="1"/>
</dbReference>
<accession>A0A7W6G686</accession>
<evidence type="ECO:0000256" key="4">
    <source>
        <dbReference type="ARBA" id="ARBA00022989"/>
    </source>
</evidence>
<feature type="transmembrane region" description="Helical" evidence="6">
    <location>
        <begin position="288"/>
        <end position="308"/>
    </location>
</feature>
<evidence type="ECO:0000256" key="1">
    <source>
        <dbReference type="ARBA" id="ARBA00004141"/>
    </source>
</evidence>
<reference evidence="8 9" key="1">
    <citation type="submission" date="2020-08" db="EMBL/GenBank/DDBJ databases">
        <title>Genomic Encyclopedia of Type Strains, Phase IV (KMG-IV): sequencing the most valuable type-strain genomes for metagenomic binning, comparative biology and taxonomic classification.</title>
        <authorList>
            <person name="Goeker M."/>
        </authorList>
    </citation>
    <scope>NUCLEOTIDE SEQUENCE [LARGE SCALE GENOMIC DNA]</scope>
    <source>
        <strain evidence="8 9">DSM 27057</strain>
    </source>
</reference>
<organism evidence="8 9">
    <name type="scientific">Novosphingobium sediminicola</name>
    <dbReference type="NCBI Taxonomy" id="563162"/>
    <lineage>
        <taxon>Bacteria</taxon>
        <taxon>Pseudomonadati</taxon>
        <taxon>Pseudomonadota</taxon>
        <taxon>Alphaproteobacteria</taxon>
        <taxon>Sphingomonadales</taxon>
        <taxon>Sphingomonadaceae</taxon>
        <taxon>Novosphingobium</taxon>
    </lineage>
</organism>
<evidence type="ECO:0000256" key="3">
    <source>
        <dbReference type="ARBA" id="ARBA00022692"/>
    </source>
</evidence>
<dbReference type="InterPro" id="IPR020846">
    <property type="entry name" value="MFS_dom"/>
</dbReference>
<dbReference type="RefSeq" id="WP_183625002.1">
    <property type="nucleotide sequence ID" value="NZ_JACIDX010000006.1"/>
</dbReference>
<evidence type="ECO:0000313" key="8">
    <source>
        <dbReference type="EMBL" id="MBB3955048.1"/>
    </source>
</evidence>
<comment type="subcellular location">
    <subcellularLocation>
        <location evidence="1">Membrane</location>
        <topology evidence="1">Multi-pass membrane protein</topology>
    </subcellularLocation>
</comment>
<dbReference type="SUPFAM" id="SSF103473">
    <property type="entry name" value="MFS general substrate transporter"/>
    <property type="match status" value="1"/>
</dbReference>
<gene>
    <name evidence="8" type="ORF">GGR38_001997</name>
</gene>
<dbReference type="PROSITE" id="PS50850">
    <property type="entry name" value="MFS"/>
    <property type="match status" value="1"/>
</dbReference>
<dbReference type="AlphaFoldDB" id="A0A7W6G686"/>
<evidence type="ECO:0000256" key="5">
    <source>
        <dbReference type="ARBA" id="ARBA00023136"/>
    </source>
</evidence>
<evidence type="ECO:0000313" key="9">
    <source>
        <dbReference type="Proteomes" id="UP000548867"/>
    </source>
</evidence>
<feature type="transmembrane region" description="Helical" evidence="6">
    <location>
        <begin position="379"/>
        <end position="397"/>
    </location>
</feature>
<dbReference type="GO" id="GO:0022857">
    <property type="term" value="F:transmembrane transporter activity"/>
    <property type="evidence" value="ECO:0007669"/>
    <property type="project" value="InterPro"/>
</dbReference>
<feature type="transmembrane region" description="Helical" evidence="6">
    <location>
        <begin position="18"/>
        <end position="37"/>
    </location>
</feature>
<dbReference type="Proteomes" id="UP000548867">
    <property type="component" value="Unassembled WGS sequence"/>
</dbReference>